<accession>A0A2H1VVI9</accession>
<gene>
    <name evidence="1" type="ORF">SFRICE_031378</name>
</gene>
<proteinExistence type="predicted"/>
<name>A0A2H1VVI9_SPOFR</name>
<organism evidence="1">
    <name type="scientific">Spodoptera frugiperda</name>
    <name type="common">Fall armyworm</name>
    <dbReference type="NCBI Taxonomy" id="7108"/>
    <lineage>
        <taxon>Eukaryota</taxon>
        <taxon>Metazoa</taxon>
        <taxon>Ecdysozoa</taxon>
        <taxon>Arthropoda</taxon>
        <taxon>Hexapoda</taxon>
        <taxon>Insecta</taxon>
        <taxon>Pterygota</taxon>
        <taxon>Neoptera</taxon>
        <taxon>Endopterygota</taxon>
        <taxon>Lepidoptera</taxon>
        <taxon>Glossata</taxon>
        <taxon>Ditrysia</taxon>
        <taxon>Noctuoidea</taxon>
        <taxon>Noctuidae</taxon>
        <taxon>Amphipyrinae</taxon>
        <taxon>Spodoptera</taxon>
    </lineage>
</organism>
<dbReference type="EMBL" id="ODYU01004697">
    <property type="protein sequence ID" value="SOQ44855.1"/>
    <property type="molecule type" value="Genomic_DNA"/>
</dbReference>
<evidence type="ECO:0000313" key="1">
    <source>
        <dbReference type="EMBL" id="SOQ44855.1"/>
    </source>
</evidence>
<sequence>MTISKYACHYCQLEHLQTKQVIKDDQFSTSFLHNTGSE</sequence>
<dbReference type="AlphaFoldDB" id="A0A2H1VVI9"/>
<protein>
    <submittedName>
        <fullName evidence="1">SFRICE_031378</fullName>
    </submittedName>
</protein>
<reference evidence="1" key="1">
    <citation type="submission" date="2016-07" db="EMBL/GenBank/DDBJ databases">
        <authorList>
            <person name="Bretaudeau A."/>
        </authorList>
    </citation>
    <scope>NUCLEOTIDE SEQUENCE</scope>
    <source>
        <strain evidence="1">Rice</strain>
        <tissue evidence="1">Whole body</tissue>
    </source>
</reference>